<sequence length="142" mass="15457">MPTEQELLDLFNSRSQDETAVRKPAKTPENAAAKDRYDQCQTAIETVVLPYLAGVQKKFGPAKFWYGLHRDHGDGRPSGVSFRVGEGRPTHVSTADGTITVIRGDILDRSANPAGQMPEMSAPGELTAENIARLIEIAILNP</sequence>
<organism evidence="2 3">
    <name type="scientific">Labrys monachus</name>
    <dbReference type="NCBI Taxonomy" id="217067"/>
    <lineage>
        <taxon>Bacteria</taxon>
        <taxon>Pseudomonadati</taxon>
        <taxon>Pseudomonadota</taxon>
        <taxon>Alphaproteobacteria</taxon>
        <taxon>Hyphomicrobiales</taxon>
        <taxon>Xanthobacteraceae</taxon>
        <taxon>Labrys</taxon>
    </lineage>
</organism>
<dbReference type="Proteomes" id="UP001237448">
    <property type="component" value="Unassembled WGS sequence"/>
</dbReference>
<gene>
    <name evidence="2" type="ORF">J3R73_002590</name>
</gene>
<comment type="caution">
    <text evidence="2">The sequence shown here is derived from an EMBL/GenBank/DDBJ whole genome shotgun (WGS) entry which is preliminary data.</text>
</comment>
<evidence type="ECO:0000313" key="2">
    <source>
        <dbReference type="EMBL" id="MDQ0392798.1"/>
    </source>
</evidence>
<reference evidence="2 3" key="1">
    <citation type="submission" date="2023-07" db="EMBL/GenBank/DDBJ databases">
        <title>Genomic Encyclopedia of Type Strains, Phase IV (KMG-IV): sequencing the most valuable type-strain genomes for metagenomic binning, comparative biology and taxonomic classification.</title>
        <authorList>
            <person name="Goeker M."/>
        </authorList>
    </citation>
    <scope>NUCLEOTIDE SEQUENCE [LARGE SCALE GENOMIC DNA]</scope>
    <source>
        <strain evidence="2 3">DSM 5896</strain>
    </source>
</reference>
<evidence type="ECO:0000313" key="3">
    <source>
        <dbReference type="Proteomes" id="UP001237448"/>
    </source>
</evidence>
<evidence type="ECO:0000256" key="1">
    <source>
        <dbReference type="SAM" id="MobiDB-lite"/>
    </source>
</evidence>
<dbReference type="RefSeq" id="WP_307427244.1">
    <property type="nucleotide sequence ID" value="NZ_JAUSVK010000001.1"/>
</dbReference>
<name>A0ABU0FDW0_9HYPH</name>
<accession>A0ABU0FDW0</accession>
<proteinExistence type="predicted"/>
<keyword evidence="3" id="KW-1185">Reference proteome</keyword>
<protein>
    <submittedName>
        <fullName evidence="2">Uncharacterized protein</fullName>
    </submittedName>
</protein>
<feature type="region of interest" description="Disordered" evidence="1">
    <location>
        <begin position="1"/>
        <end position="33"/>
    </location>
</feature>
<dbReference type="EMBL" id="JAUSVK010000001">
    <property type="protein sequence ID" value="MDQ0392798.1"/>
    <property type="molecule type" value="Genomic_DNA"/>
</dbReference>